<protein>
    <recommendedName>
        <fullName evidence="3">Sulfotransferase family protein</fullName>
    </recommendedName>
</protein>
<accession>A0A2R8AJU9</accession>
<dbReference type="Proteomes" id="UP000244911">
    <property type="component" value="Unassembled WGS sequence"/>
</dbReference>
<sequence length="303" mass="34225">MRAKLFGEVHLHLGAHRTGSTSFQTLLGVNYDAIRAHGIRVGFTGRGAVPNGHLDLQLGHRVFARKNHSERKRHIAETKANLAPFVRNGINQQSILSEENMLGGMASFERGALYPDVKMRMEILRKALLPSAVGNVLLLIRSYEDFFKSAFRNRAERYELPAFSKVAQVQSEFDGGWPEVVDHILNALHPKQLFVVTYSRDRDDLALLKQLCPKLDVADMKRPEAWANSSFSDGALFECQRRLHAGEALSRDASRAIRDEFADAKVDRPFAVYDPDQAAVLRERYQSDLEVLRRHTGITFVES</sequence>
<gene>
    <name evidence="1" type="ORF">ALP8811_01154</name>
</gene>
<keyword evidence="2" id="KW-1185">Reference proteome</keyword>
<dbReference type="SUPFAM" id="SSF52540">
    <property type="entry name" value="P-loop containing nucleoside triphosphate hydrolases"/>
    <property type="match status" value="1"/>
</dbReference>
<reference evidence="1 2" key="1">
    <citation type="submission" date="2018-03" db="EMBL/GenBank/DDBJ databases">
        <authorList>
            <person name="Keele B.F."/>
        </authorList>
    </citation>
    <scope>NUCLEOTIDE SEQUENCE [LARGE SCALE GENOMIC DNA]</scope>
    <source>
        <strain evidence="1 2">CECT 8811</strain>
    </source>
</reference>
<dbReference type="AlphaFoldDB" id="A0A2R8AJU9"/>
<organism evidence="1 2">
    <name type="scientific">Aliiroseovarius pelagivivens</name>
    <dbReference type="NCBI Taxonomy" id="1639690"/>
    <lineage>
        <taxon>Bacteria</taxon>
        <taxon>Pseudomonadati</taxon>
        <taxon>Pseudomonadota</taxon>
        <taxon>Alphaproteobacteria</taxon>
        <taxon>Rhodobacterales</taxon>
        <taxon>Paracoccaceae</taxon>
        <taxon>Aliiroseovarius</taxon>
    </lineage>
</organism>
<evidence type="ECO:0008006" key="3">
    <source>
        <dbReference type="Google" id="ProtNLM"/>
    </source>
</evidence>
<proteinExistence type="predicted"/>
<evidence type="ECO:0000313" key="1">
    <source>
        <dbReference type="EMBL" id="SPF76154.1"/>
    </source>
</evidence>
<dbReference type="InterPro" id="IPR027417">
    <property type="entry name" value="P-loop_NTPase"/>
</dbReference>
<dbReference type="OrthoDB" id="7838426at2"/>
<dbReference type="RefSeq" id="WP_108856183.1">
    <property type="nucleotide sequence ID" value="NZ_OMOI01000001.1"/>
</dbReference>
<evidence type="ECO:0000313" key="2">
    <source>
        <dbReference type="Proteomes" id="UP000244911"/>
    </source>
</evidence>
<dbReference type="EMBL" id="OMOI01000001">
    <property type="protein sequence ID" value="SPF76154.1"/>
    <property type="molecule type" value="Genomic_DNA"/>
</dbReference>
<name>A0A2R8AJU9_9RHOB</name>